<dbReference type="GO" id="GO:0006231">
    <property type="term" value="P:dTMP biosynthetic process"/>
    <property type="evidence" value="ECO:0007669"/>
    <property type="project" value="InterPro"/>
</dbReference>
<dbReference type="SUPFAM" id="SSF55831">
    <property type="entry name" value="Thymidylate synthase/dCMP hydroxymethylase"/>
    <property type="match status" value="1"/>
</dbReference>
<keyword evidence="2" id="KW-0489">Methyltransferase</keyword>
<evidence type="ECO:0000256" key="2">
    <source>
        <dbReference type="ARBA" id="ARBA00022603"/>
    </source>
</evidence>
<keyword evidence="3" id="KW-0808">Transferase</keyword>
<dbReference type="InterPro" id="IPR036926">
    <property type="entry name" value="Thymidate_synth/dCMP_Mease_sf"/>
</dbReference>
<proteinExistence type="predicted"/>
<dbReference type="AlphaFoldDB" id="A0A1F8CR52"/>
<evidence type="ECO:0000259" key="4">
    <source>
        <dbReference type="Pfam" id="PF00303"/>
    </source>
</evidence>
<evidence type="ECO:0000313" key="5">
    <source>
        <dbReference type="EMBL" id="OGM78817.1"/>
    </source>
</evidence>
<dbReference type="PANTHER" id="PTHR11548:SF1">
    <property type="entry name" value="THYMIDYLATE SYNTHASE 1"/>
    <property type="match status" value="1"/>
</dbReference>
<dbReference type="Pfam" id="PF00303">
    <property type="entry name" value="Thymidylat_synt"/>
    <property type="match status" value="1"/>
</dbReference>
<evidence type="ECO:0000313" key="6">
    <source>
        <dbReference type="Proteomes" id="UP000178999"/>
    </source>
</evidence>
<organism evidence="5 6">
    <name type="scientific">Candidatus Woesebacteria bacterium RIFOXYB1_FULL_38_16</name>
    <dbReference type="NCBI Taxonomy" id="1802538"/>
    <lineage>
        <taxon>Bacteria</taxon>
        <taxon>Candidatus Woeseibacteriota</taxon>
    </lineage>
</organism>
<dbReference type="PANTHER" id="PTHR11548">
    <property type="entry name" value="THYMIDYLATE SYNTHASE 1"/>
    <property type="match status" value="1"/>
</dbReference>
<reference evidence="5 6" key="1">
    <citation type="journal article" date="2016" name="Nat. Commun.">
        <title>Thousands of microbial genomes shed light on interconnected biogeochemical processes in an aquifer system.</title>
        <authorList>
            <person name="Anantharaman K."/>
            <person name="Brown C.T."/>
            <person name="Hug L.A."/>
            <person name="Sharon I."/>
            <person name="Castelle C.J."/>
            <person name="Probst A.J."/>
            <person name="Thomas B.C."/>
            <person name="Singh A."/>
            <person name="Wilkins M.J."/>
            <person name="Karaoz U."/>
            <person name="Brodie E.L."/>
            <person name="Williams K.H."/>
            <person name="Hubbard S.S."/>
            <person name="Banfield J.F."/>
        </authorList>
    </citation>
    <scope>NUCLEOTIDE SEQUENCE [LARGE SCALE GENOMIC DNA]</scope>
</reference>
<dbReference type="EMBL" id="MGHY01000028">
    <property type="protein sequence ID" value="OGM78817.1"/>
    <property type="molecule type" value="Genomic_DNA"/>
</dbReference>
<dbReference type="PRINTS" id="PR00108">
    <property type="entry name" value="THYMDSNTHASE"/>
</dbReference>
<dbReference type="Proteomes" id="UP000178999">
    <property type="component" value="Unassembled WGS sequence"/>
</dbReference>
<dbReference type="InterPro" id="IPR000398">
    <property type="entry name" value="Thymidylate_synthase"/>
</dbReference>
<dbReference type="GO" id="GO:0005829">
    <property type="term" value="C:cytosol"/>
    <property type="evidence" value="ECO:0007669"/>
    <property type="project" value="TreeGrafter"/>
</dbReference>
<gene>
    <name evidence="5" type="ORF">A2382_05360</name>
</gene>
<dbReference type="InterPro" id="IPR045097">
    <property type="entry name" value="Thymidate_synth/dCMP_Mease"/>
</dbReference>
<dbReference type="GO" id="GO:0004799">
    <property type="term" value="F:thymidylate synthase activity"/>
    <property type="evidence" value="ECO:0007669"/>
    <property type="project" value="UniProtKB-EC"/>
</dbReference>
<comment type="caution">
    <text evidence="5">The sequence shown here is derived from an EMBL/GenBank/DDBJ whole genome shotgun (WGS) entry which is preliminary data.</text>
</comment>
<accession>A0A1F8CR52</accession>
<dbReference type="STRING" id="1802538.A2382_05360"/>
<protein>
    <recommendedName>
        <fullName evidence="1">thymidylate synthase</fullName>
        <ecNumber evidence="1">2.1.1.45</ecNumber>
    </recommendedName>
</protein>
<dbReference type="EC" id="2.1.1.45" evidence="1"/>
<feature type="domain" description="Thymidylate synthase/dCMP hydroxymethylase" evidence="4">
    <location>
        <begin position="18"/>
        <end position="297"/>
    </location>
</feature>
<name>A0A1F8CR52_9BACT</name>
<evidence type="ECO:0000256" key="3">
    <source>
        <dbReference type="ARBA" id="ARBA00022679"/>
    </source>
</evidence>
<dbReference type="InterPro" id="IPR023451">
    <property type="entry name" value="Thymidate_synth/dCMP_Mease_dom"/>
</dbReference>
<evidence type="ECO:0000256" key="1">
    <source>
        <dbReference type="ARBA" id="ARBA00011947"/>
    </source>
</evidence>
<sequence length="307" mass="34685">MYPYVVYKPFAERKPDGQYKNLLREILKNGVWYDNQMEEAALTLLGAQLKYEIANGAPLITERDIVKPGKNGRSYASQALGEIIAFVNGARTQEELESFGCFWWKNWLTPAKCKKRGLKPGEMGPGSYGAAWTDFPTSSGGFNQINALIAQIKERPRLRTHVITPWIPQFVFRITGHEQKVVVVPCHGWVNVRINTETGGLTLIHHQRSADIPVGFPANMLAYTAFALMVAKITGYTAEKIIFSIDDAHIYQSQMESVEKMLTMEDQKLPTLTLANERQLITDFRVQDFEVADYFPTGPRMIIPTPI</sequence>
<dbReference type="Gene3D" id="3.30.572.10">
    <property type="entry name" value="Thymidylate synthase/dCMP hydroxymethylase domain"/>
    <property type="match status" value="1"/>
</dbReference>
<dbReference type="GO" id="GO:0032259">
    <property type="term" value="P:methylation"/>
    <property type="evidence" value="ECO:0007669"/>
    <property type="project" value="UniProtKB-KW"/>
</dbReference>